<dbReference type="SUPFAM" id="SSF54001">
    <property type="entry name" value="Cysteine proteinases"/>
    <property type="match status" value="1"/>
</dbReference>
<dbReference type="InterPro" id="IPR038765">
    <property type="entry name" value="Papain-like_cys_pep_sf"/>
</dbReference>
<keyword evidence="4" id="KW-1185">Reference proteome</keyword>
<organism evidence="3 4">
    <name type="scientific">Lunasporangiospora selenospora</name>
    <dbReference type="NCBI Taxonomy" id="979761"/>
    <lineage>
        <taxon>Eukaryota</taxon>
        <taxon>Fungi</taxon>
        <taxon>Fungi incertae sedis</taxon>
        <taxon>Mucoromycota</taxon>
        <taxon>Mortierellomycotina</taxon>
        <taxon>Mortierellomycetes</taxon>
        <taxon>Mortierellales</taxon>
        <taxon>Mortierellaceae</taxon>
        <taxon>Lunasporangiospora</taxon>
    </lineage>
</organism>
<comment type="caution">
    <text evidence="3">The sequence shown here is derived from an EMBL/GenBank/DDBJ whole genome shotgun (WGS) entry which is preliminary data.</text>
</comment>
<accession>A0A9P6G0Z3</accession>
<dbReference type="AlphaFoldDB" id="A0A9P6G0Z3"/>
<feature type="compositionally biased region" description="Basic and acidic residues" evidence="1">
    <location>
        <begin position="36"/>
        <end position="52"/>
    </location>
</feature>
<reference evidence="3" key="1">
    <citation type="journal article" date="2020" name="Fungal Divers.">
        <title>Resolving the Mortierellaceae phylogeny through synthesis of multi-gene phylogenetics and phylogenomics.</title>
        <authorList>
            <person name="Vandepol N."/>
            <person name="Liber J."/>
            <person name="Desiro A."/>
            <person name="Na H."/>
            <person name="Kennedy M."/>
            <person name="Barry K."/>
            <person name="Grigoriev I.V."/>
            <person name="Miller A.N."/>
            <person name="O'Donnell K."/>
            <person name="Stajich J.E."/>
            <person name="Bonito G."/>
        </authorList>
    </citation>
    <scope>NUCLEOTIDE SEQUENCE</scope>
    <source>
        <strain evidence="3">KOD1015</strain>
    </source>
</reference>
<gene>
    <name evidence="3" type="ORF">BGW38_002173</name>
</gene>
<feature type="region of interest" description="Disordered" evidence="1">
    <location>
        <begin position="1"/>
        <end position="297"/>
    </location>
</feature>
<dbReference type="PANTHER" id="PTHR46333:SF2">
    <property type="entry name" value="CYTOKINESIS PROTEIN 3"/>
    <property type="match status" value="1"/>
</dbReference>
<feature type="compositionally biased region" description="Polar residues" evidence="1">
    <location>
        <begin position="54"/>
        <end position="75"/>
    </location>
</feature>
<dbReference type="InterPro" id="IPR052557">
    <property type="entry name" value="CAP/Cytokinesis_protein"/>
</dbReference>
<evidence type="ECO:0000256" key="1">
    <source>
        <dbReference type="SAM" id="MobiDB-lite"/>
    </source>
</evidence>
<evidence type="ECO:0000313" key="4">
    <source>
        <dbReference type="Proteomes" id="UP000780801"/>
    </source>
</evidence>
<protein>
    <recommendedName>
        <fullName evidence="2">Transglutaminase-like domain-containing protein</fullName>
    </recommendedName>
</protein>
<sequence>MFEASTLEPKGRAFPMRRSDSTASQRTWPPQTAFTLHDDKNKVAESPHDDKNISPLNTLPSPTQPTFIPSSTAAKRTNRLVPPPPPSLSRSPQSAPAEDPVSEVKTKRPVPAIPTVPPKAPWIKTQESIAAPLKPPRITSTFSRTTSVSSASSVHTSTESTSSSQESHNDENSKSTLDLTPPSLPHRPQLPPRPTPPPRPVLPTRPSSSPRPPFQSQTKVKDPPLPLRPKLPQRPELPKRPELPQRPALPNRPSASQSTTTTSRFSQQSTSTNGQSLSSSLATYRSTHSSSTATSTTCTFKEGDDAITILKNSAPVFTSEFNGERLDLKDADFSVQDDHARACPPSESTSVARLSHYLTSPFPGDLVAQLRAIFAWMAENISYDTHGLTSGQMGDQSSDDVLRSRKGVCAGYSNLFHALSPPQLGVIIVSGVAKGFGSEPGDGSLGCAHAWNAVNVAGEMLLIDSTWGSGHVDDQDNYHKGFKPHYFLTRPHRFIYNHWPKDRRQQFLDPPISEAVYMGLPMVTSYTWSLGIKTGTGTDLVGGSILRERTQRTHTIWTEDDSFEVEVRLRMRDGDGLTPRLRASLSWPPTGKANIATACQWTRVEGRYLIMTIRGFCPGPGTGSLSVYGISCDKPADGFASLVHSYRVINHGTGQNAQPIMETFFPQDEQFKVSFLEPLTAQVQSGVTQRIRVMVYENVHGTRVEMVLIQISNGVSSRPEPLHQVEEGIFEICRVLRPGQYHIGLTKGFQASVIGTFNAV</sequence>
<dbReference type="PANTHER" id="PTHR46333">
    <property type="entry name" value="CYTOKINESIS PROTEIN 3"/>
    <property type="match status" value="1"/>
</dbReference>
<feature type="compositionally biased region" description="Low complexity" evidence="1">
    <location>
        <begin position="256"/>
        <end position="297"/>
    </location>
</feature>
<dbReference type="Gene3D" id="3.10.620.30">
    <property type="match status" value="1"/>
</dbReference>
<feature type="compositionally biased region" description="Polar residues" evidence="1">
    <location>
        <begin position="21"/>
        <end position="34"/>
    </location>
</feature>
<dbReference type="OrthoDB" id="6129702at2759"/>
<proteinExistence type="predicted"/>
<dbReference type="InterPro" id="IPR002931">
    <property type="entry name" value="Transglutaminase-like"/>
</dbReference>
<feature type="compositionally biased region" description="Pro residues" evidence="1">
    <location>
        <begin position="111"/>
        <end position="120"/>
    </location>
</feature>
<name>A0A9P6G0Z3_9FUNG</name>
<evidence type="ECO:0000313" key="3">
    <source>
        <dbReference type="EMBL" id="KAF9585483.1"/>
    </source>
</evidence>
<dbReference type="EMBL" id="JAABOA010000174">
    <property type="protein sequence ID" value="KAF9585483.1"/>
    <property type="molecule type" value="Genomic_DNA"/>
</dbReference>
<dbReference type="PRINTS" id="PR01217">
    <property type="entry name" value="PRICHEXTENSN"/>
</dbReference>
<feature type="domain" description="Transglutaminase-like" evidence="2">
    <location>
        <begin position="365"/>
        <end position="453"/>
    </location>
</feature>
<evidence type="ECO:0000259" key="2">
    <source>
        <dbReference type="Pfam" id="PF01841"/>
    </source>
</evidence>
<dbReference type="GO" id="GO:0005737">
    <property type="term" value="C:cytoplasm"/>
    <property type="evidence" value="ECO:0007669"/>
    <property type="project" value="TreeGrafter"/>
</dbReference>
<feature type="compositionally biased region" description="Pro residues" evidence="1">
    <location>
        <begin position="182"/>
        <end position="213"/>
    </location>
</feature>
<dbReference type="Proteomes" id="UP000780801">
    <property type="component" value="Unassembled WGS sequence"/>
</dbReference>
<dbReference type="Pfam" id="PF01841">
    <property type="entry name" value="Transglut_core"/>
    <property type="match status" value="1"/>
</dbReference>
<feature type="compositionally biased region" description="Low complexity" evidence="1">
    <location>
        <begin position="139"/>
        <end position="166"/>
    </location>
</feature>